<dbReference type="Gene3D" id="2.30.40.10">
    <property type="entry name" value="Urease, subunit C, domain 1"/>
    <property type="match status" value="1"/>
</dbReference>
<dbReference type="SUPFAM" id="SSF51338">
    <property type="entry name" value="Composite domain of metallo-dependent hydrolases"/>
    <property type="match status" value="1"/>
</dbReference>
<evidence type="ECO:0000313" key="1">
    <source>
        <dbReference type="EMBL" id="SVB82409.1"/>
    </source>
</evidence>
<dbReference type="EMBL" id="UINC01059229">
    <property type="protein sequence ID" value="SVB82409.1"/>
    <property type="molecule type" value="Genomic_DNA"/>
</dbReference>
<sequence length="55" mass="6104">MASDSLVRQVFINGSIHTFNHQLDIIEAIAIKDGVIEQVGSNEEIKQIIDEHTSV</sequence>
<feature type="non-terminal residue" evidence="1">
    <location>
        <position position="55"/>
    </location>
</feature>
<reference evidence="1" key="1">
    <citation type="submission" date="2018-05" db="EMBL/GenBank/DDBJ databases">
        <authorList>
            <person name="Lanie J.A."/>
            <person name="Ng W.-L."/>
            <person name="Kazmierczak K.M."/>
            <person name="Andrzejewski T.M."/>
            <person name="Davidsen T.M."/>
            <person name="Wayne K.J."/>
            <person name="Tettelin H."/>
            <person name="Glass J.I."/>
            <person name="Rusch D."/>
            <person name="Podicherti R."/>
            <person name="Tsui H.-C.T."/>
            <person name="Winkler M.E."/>
        </authorList>
    </citation>
    <scope>NUCLEOTIDE SEQUENCE</scope>
</reference>
<evidence type="ECO:0008006" key="2">
    <source>
        <dbReference type="Google" id="ProtNLM"/>
    </source>
</evidence>
<accession>A0A382H5F3</accession>
<gene>
    <name evidence="1" type="ORF">METZ01_LOCUS235263</name>
</gene>
<name>A0A382H5F3_9ZZZZ</name>
<dbReference type="AlphaFoldDB" id="A0A382H5F3"/>
<protein>
    <recommendedName>
        <fullName evidence="2">Amidohydrolase-related domain-containing protein</fullName>
    </recommendedName>
</protein>
<dbReference type="GO" id="GO:0016810">
    <property type="term" value="F:hydrolase activity, acting on carbon-nitrogen (but not peptide) bonds"/>
    <property type="evidence" value="ECO:0007669"/>
    <property type="project" value="InterPro"/>
</dbReference>
<proteinExistence type="predicted"/>
<organism evidence="1">
    <name type="scientific">marine metagenome</name>
    <dbReference type="NCBI Taxonomy" id="408172"/>
    <lineage>
        <taxon>unclassified sequences</taxon>
        <taxon>metagenomes</taxon>
        <taxon>ecological metagenomes</taxon>
    </lineage>
</organism>
<dbReference type="InterPro" id="IPR011059">
    <property type="entry name" value="Metal-dep_hydrolase_composite"/>
</dbReference>